<proteinExistence type="predicted"/>
<reference evidence="2" key="1">
    <citation type="submission" date="2021-02" db="EMBL/GenBank/DDBJ databases">
        <authorList>
            <person name="Nowell W R."/>
        </authorList>
    </citation>
    <scope>NUCLEOTIDE SEQUENCE</scope>
</reference>
<dbReference type="EMBL" id="CAJNOH010000330">
    <property type="protein sequence ID" value="CAF1002613.1"/>
    <property type="molecule type" value="Genomic_DNA"/>
</dbReference>
<feature type="region of interest" description="Disordered" evidence="1">
    <location>
        <begin position="799"/>
        <end position="825"/>
    </location>
</feature>
<feature type="region of interest" description="Disordered" evidence="1">
    <location>
        <begin position="635"/>
        <end position="668"/>
    </location>
</feature>
<feature type="region of interest" description="Disordered" evidence="1">
    <location>
        <begin position="578"/>
        <end position="613"/>
    </location>
</feature>
<protein>
    <submittedName>
        <fullName evidence="2">Uncharacterized protein</fullName>
    </submittedName>
</protein>
<evidence type="ECO:0000256" key="1">
    <source>
        <dbReference type="SAM" id="MobiDB-lite"/>
    </source>
</evidence>
<dbReference type="Proteomes" id="UP000663854">
    <property type="component" value="Unassembled WGS sequence"/>
</dbReference>
<comment type="caution">
    <text evidence="2">The sequence shown here is derived from an EMBL/GenBank/DDBJ whole genome shotgun (WGS) entry which is preliminary data.</text>
</comment>
<dbReference type="Proteomes" id="UP000663870">
    <property type="component" value="Unassembled WGS sequence"/>
</dbReference>
<organism evidence="2 4">
    <name type="scientific">Rotaria sordida</name>
    <dbReference type="NCBI Taxonomy" id="392033"/>
    <lineage>
        <taxon>Eukaryota</taxon>
        <taxon>Metazoa</taxon>
        <taxon>Spiralia</taxon>
        <taxon>Gnathifera</taxon>
        <taxon>Rotifera</taxon>
        <taxon>Eurotatoria</taxon>
        <taxon>Bdelloidea</taxon>
        <taxon>Philodinida</taxon>
        <taxon>Philodinidae</taxon>
        <taxon>Rotaria</taxon>
    </lineage>
</organism>
<evidence type="ECO:0000313" key="4">
    <source>
        <dbReference type="Proteomes" id="UP000663854"/>
    </source>
</evidence>
<feature type="compositionally biased region" description="Polar residues" evidence="1">
    <location>
        <begin position="814"/>
        <end position="825"/>
    </location>
</feature>
<dbReference type="AlphaFoldDB" id="A0A814GYA4"/>
<keyword evidence="5" id="KW-1185">Reference proteome</keyword>
<evidence type="ECO:0000313" key="3">
    <source>
        <dbReference type="EMBL" id="CAF1109571.1"/>
    </source>
</evidence>
<dbReference type="EMBL" id="CAJNOL010000542">
    <property type="protein sequence ID" value="CAF1109571.1"/>
    <property type="molecule type" value="Genomic_DNA"/>
</dbReference>
<sequence>MASTLSSPSLCQQSQCDAYQFTICRHCQLFLCIRHLAEHQQQFPSDFQRLLDDARRQQAQLASFDKRLTEQRLKLNQALDNEMEHFRQLNAYVQSKTSVSNNIGPDDFVNMRSCLARLQQTAAFLPVIDKIGQLIGEHESATATNTSNAPFNDESLYGTFGDSRLFLISNLKQDQNNKNDRNRSDNISDLLNSSSISYSNQDLLSSNIEKVTENDDELPEIETNQPHNSLTVRELKTYKCDYCPLATNTYGIERHHQVRHIPCIRRSNSQISLFEHLKQYHYLNYAASMQIVRLVSSGDLDDHPTLFSSANESSIVSILPSFFRAPCPLTRHNVFGLGPMHGIRLCSPSVEQQDFALYDHFLAYHQLNRASAMKLVKAMMKNENSSQRILFRPDEQVLNETAYVSCPLSNYNAVLPHQERIPHTPCQSTVKLRYLTGHLRDVHHLNKTAAKRIASALRNEQGTIDSRSIGLFERDENILKSKKKKNNANRFRPPAQLAKYVQQNNNHNQQQPPPPIWQLVSNTKKLQTNQNASKGSFTWQRNFDIVRIIYCICDECETETTVQEDTTVTVTPESTTIVETTQKPSKTTKKRHKSSKYGNKRRRPGYGTMSENDRSSLNSLNVWIAFGDGWLVDETPRSGGRGRGDRRNNANYNNEMGDEDTGDDYKKENNDKQRAFSRIRFPVRHFPNYRQFPITRFPPLMSILPWLPIFYDKVTYQTIIFSPTGGIYILPPLINFYGQRFAVAQLIKWGYASLVSTGAPPPPNVDVASLVQPSQVVNVANTAPTPGLAFDEKRVQFTDVEGEDDTYDPPFNKNYGSDSNYDTTS</sequence>
<feature type="compositionally biased region" description="Basic residues" evidence="1">
    <location>
        <begin position="586"/>
        <end position="604"/>
    </location>
</feature>
<evidence type="ECO:0000313" key="2">
    <source>
        <dbReference type="EMBL" id="CAF1002613.1"/>
    </source>
</evidence>
<gene>
    <name evidence="3" type="ORF">JXQ802_LOCUS19624</name>
    <name evidence="2" type="ORF">PYM288_LOCUS14688</name>
</gene>
<accession>A0A814GYA4</accession>
<evidence type="ECO:0000313" key="5">
    <source>
        <dbReference type="Proteomes" id="UP000663870"/>
    </source>
</evidence>
<name>A0A814GYA4_9BILA</name>